<dbReference type="AlphaFoldDB" id="A0A397H0B7"/>
<proteinExistence type="predicted"/>
<evidence type="ECO:0008006" key="3">
    <source>
        <dbReference type="Google" id="ProtNLM"/>
    </source>
</evidence>
<dbReference type="Proteomes" id="UP000215305">
    <property type="component" value="Unassembled WGS sequence"/>
</dbReference>
<dbReference type="RefSeq" id="XP_026614745.1">
    <property type="nucleotide sequence ID" value="XM_026756074.1"/>
</dbReference>
<gene>
    <name evidence="1" type="ORF">CDV56_102455</name>
</gene>
<dbReference type="GeneID" id="38124429"/>
<sequence length="413" mass="46127">MTSSYPTSIRPSATEIKNRQLTPQNLEIAIRSLYHDGLVVVENAVPHAALDRLNEKMVRDAYALQSRKENSPYNYNRGNIQQDSPPVKDYFDRDIFLNPIATQITTTALGPRPKWTFCSGNTAMPPTADCPPTSQPVHSDADFDHPTHPFAYVVNIPLIEMTPENGSTEIWLGSHIDSGLHVQEGRHGERASGRIKLDELEKRRAIRPPCQPVVPKGAIVLRDLRLWHAGIGNQTDEVRVMLAMIHFAPWYRNPMRLEFAESVRSIMEKQDGLEVPVDWVTEEDAMSRYLNPNATAPPATPPAIAAVFVEDAVEDGEGTIELVDEVVIEVDNDAESDVVVLIGDDVDDAVEDDIVVEEETKCLSLRQDLVQRCATHVSIRVDLKPLRVLITAEKVYRKIQIPGTIHTTLFLGL</sequence>
<protein>
    <recommendedName>
        <fullName evidence="3">Phytanoyl-CoA dioxygenase</fullName>
    </recommendedName>
</protein>
<dbReference type="EMBL" id="NKHU02000087">
    <property type="protein sequence ID" value="RHZ56575.1"/>
    <property type="molecule type" value="Genomic_DNA"/>
</dbReference>
<evidence type="ECO:0000313" key="1">
    <source>
        <dbReference type="EMBL" id="RHZ56575.1"/>
    </source>
</evidence>
<dbReference type="SUPFAM" id="SSF51197">
    <property type="entry name" value="Clavaminate synthase-like"/>
    <property type="match status" value="1"/>
</dbReference>
<dbReference type="Pfam" id="PF05721">
    <property type="entry name" value="PhyH"/>
    <property type="match status" value="1"/>
</dbReference>
<organism evidence="1 2">
    <name type="scientific">Aspergillus thermomutatus</name>
    <name type="common">Neosartorya pseudofischeri</name>
    <dbReference type="NCBI Taxonomy" id="41047"/>
    <lineage>
        <taxon>Eukaryota</taxon>
        <taxon>Fungi</taxon>
        <taxon>Dikarya</taxon>
        <taxon>Ascomycota</taxon>
        <taxon>Pezizomycotina</taxon>
        <taxon>Eurotiomycetes</taxon>
        <taxon>Eurotiomycetidae</taxon>
        <taxon>Eurotiales</taxon>
        <taxon>Aspergillaceae</taxon>
        <taxon>Aspergillus</taxon>
        <taxon>Aspergillus subgen. Fumigati</taxon>
    </lineage>
</organism>
<dbReference type="VEuPathDB" id="FungiDB:CDV56_102455"/>
<dbReference type="PANTHER" id="PTHR37563">
    <property type="entry name" value="PHYTANOYL-COA DIOXYGENASE FAMILY PROTEIN (AFU_ORTHOLOGUE AFUA_2G03330)"/>
    <property type="match status" value="1"/>
</dbReference>
<dbReference type="PANTHER" id="PTHR37563:SF2">
    <property type="entry name" value="PHYTANOYL-COA DIOXYGENASE FAMILY PROTEIN (AFU_ORTHOLOGUE AFUA_2G03330)"/>
    <property type="match status" value="1"/>
</dbReference>
<dbReference type="InterPro" id="IPR051961">
    <property type="entry name" value="Fungal_Metabolite_Diox"/>
</dbReference>
<evidence type="ECO:0000313" key="2">
    <source>
        <dbReference type="Proteomes" id="UP000215305"/>
    </source>
</evidence>
<reference evidence="1" key="1">
    <citation type="submission" date="2018-08" db="EMBL/GenBank/DDBJ databases">
        <title>Draft genome sequence of azole-resistant Aspergillus thermomutatus (Neosartorya pseudofischeri) strain HMR AF 39, isolated from a human nasal aspirate.</title>
        <authorList>
            <person name="Parent-Michaud M."/>
            <person name="Dufresne P.J."/>
            <person name="Fournier E."/>
            <person name="Martineau C."/>
            <person name="Moreira S."/>
            <person name="Perkins V."/>
            <person name="De Repentigny L."/>
            <person name="Dufresne S.F."/>
        </authorList>
    </citation>
    <scope>NUCLEOTIDE SEQUENCE [LARGE SCALE GENOMIC DNA]</scope>
    <source>
        <strain evidence="1">HMR AF 39</strain>
    </source>
</reference>
<dbReference type="InterPro" id="IPR008775">
    <property type="entry name" value="Phytyl_CoA_dOase-like"/>
</dbReference>
<accession>A0A397H0B7</accession>
<dbReference type="Gene3D" id="2.60.120.620">
    <property type="entry name" value="q2cbj1_9rhob like domain"/>
    <property type="match status" value="1"/>
</dbReference>
<keyword evidence="2" id="KW-1185">Reference proteome</keyword>
<comment type="caution">
    <text evidence="1">The sequence shown here is derived from an EMBL/GenBank/DDBJ whole genome shotgun (WGS) entry which is preliminary data.</text>
</comment>
<dbReference type="OrthoDB" id="407832at2759"/>
<name>A0A397H0B7_ASPTH</name>